<evidence type="ECO:0000313" key="8">
    <source>
        <dbReference type="EMBL" id="PON83705.1"/>
    </source>
</evidence>
<name>A0A2P5EDU3_TREOI</name>
<dbReference type="Proteomes" id="UP000237000">
    <property type="component" value="Unassembled WGS sequence"/>
</dbReference>
<protein>
    <recommendedName>
        <fullName evidence="6">Transcription repressor</fullName>
    </recommendedName>
    <alternativeName>
        <fullName evidence="6">Ovate family protein</fullName>
    </alternativeName>
</protein>
<dbReference type="GO" id="GO:0045892">
    <property type="term" value="P:negative regulation of DNA-templated transcription"/>
    <property type="evidence" value="ECO:0007669"/>
    <property type="project" value="UniProtKB-UniRule"/>
</dbReference>
<comment type="subcellular location">
    <subcellularLocation>
        <location evidence="1 6">Nucleus</location>
    </subcellularLocation>
</comment>
<dbReference type="OrthoDB" id="1928390at2759"/>
<keyword evidence="2 6" id="KW-0678">Repressor</keyword>
<evidence type="ECO:0000256" key="2">
    <source>
        <dbReference type="ARBA" id="ARBA00022491"/>
    </source>
</evidence>
<feature type="domain" description="OVATE" evidence="7">
    <location>
        <begin position="38"/>
        <end position="97"/>
    </location>
</feature>
<comment type="caution">
    <text evidence="8">The sequence shown here is derived from an EMBL/GenBank/DDBJ whole genome shotgun (WGS) entry which is preliminary data.</text>
</comment>
<keyword evidence="4 6" id="KW-0804">Transcription</keyword>
<evidence type="ECO:0000256" key="1">
    <source>
        <dbReference type="ARBA" id="ARBA00004123"/>
    </source>
</evidence>
<dbReference type="PANTHER" id="PTHR33057">
    <property type="entry name" value="TRANSCRIPTION REPRESSOR OFP7-RELATED"/>
    <property type="match status" value="1"/>
</dbReference>
<evidence type="ECO:0000256" key="3">
    <source>
        <dbReference type="ARBA" id="ARBA00023015"/>
    </source>
</evidence>
<evidence type="ECO:0000256" key="5">
    <source>
        <dbReference type="ARBA" id="ARBA00023242"/>
    </source>
</evidence>
<dbReference type="EMBL" id="JXTC01000174">
    <property type="protein sequence ID" value="PON83705.1"/>
    <property type="molecule type" value="Genomic_DNA"/>
</dbReference>
<evidence type="ECO:0000256" key="4">
    <source>
        <dbReference type="ARBA" id="ARBA00023163"/>
    </source>
</evidence>
<keyword evidence="9" id="KW-1185">Reference proteome</keyword>
<keyword evidence="3 6" id="KW-0805">Transcription regulation</keyword>
<evidence type="ECO:0000313" key="9">
    <source>
        <dbReference type="Proteomes" id="UP000237000"/>
    </source>
</evidence>
<proteinExistence type="predicted"/>
<accession>A0A2P5EDU3</accession>
<dbReference type="PROSITE" id="PS51754">
    <property type="entry name" value="OVATE"/>
    <property type="match status" value="1"/>
</dbReference>
<comment type="function">
    <text evidence="6">Transcriptional repressor that regulates multiple aspects of plant growth and development.</text>
</comment>
<dbReference type="InterPro" id="IPR006458">
    <property type="entry name" value="Ovate_C"/>
</dbReference>
<gene>
    <name evidence="8" type="ORF">TorRG33x02_205110</name>
</gene>
<dbReference type="AlphaFoldDB" id="A0A2P5EDU3"/>
<evidence type="ECO:0000256" key="6">
    <source>
        <dbReference type="RuleBase" id="RU367028"/>
    </source>
</evidence>
<dbReference type="InParanoid" id="A0A2P5EDU3"/>
<dbReference type="InterPro" id="IPR038933">
    <property type="entry name" value="Ovate"/>
</dbReference>
<dbReference type="PANTHER" id="PTHR33057:SF110">
    <property type="entry name" value="TRANSCRIPTION REPRESSOR"/>
    <property type="match status" value="1"/>
</dbReference>
<organism evidence="8 9">
    <name type="scientific">Trema orientale</name>
    <name type="common">Charcoal tree</name>
    <name type="synonym">Celtis orientalis</name>
    <dbReference type="NCBI Taxonomy" id="63057"/>
    <lineage>
        <taxon>Eukaryota</taxon>
        <taxon>Viridiplantae</taxon>
        <taxon>Streptophyta</taxon>
        <taxon>Embryophyta</taxon>
        <taxon>Tracheophyta</taxon>
        <taxon>Spermatophyta</taxon>
        <taxon>Magnoliopsida</taxon>
        <taxon>eudicotyledons</taxon>
        <taxon>Gunneridae</taxon>
        <taxon>Pentapetalae</taxon>
        <taxon>rosids</taxon>
        <taxon>fabids</taxon>
        <taxon>Rosales</taxon>
        <taxon>Cannabaceae</taxon>
        <taxon>Trema</taxon>
    </lineage>
</organism>
<keyword evidence="5 6" id="KW-0539">Nucleus</keyword>
<dbReference type="NCBIfam" id="TIGR01568">
    <property type="entry name" value="A_thal_3678"/>
    <property type="match status" value="1"/>
</dbReference>
<sequence>MERVGVKKRHRKRTNKVISLSASLPDGVCGVFAGSTCVVKCSTDPISDMRESIMEMIREVGACDWNDIEELVYCYIALNSSDVHDVIIDAFLSLSSFLNRL</sequence>
<dbReference type="GO" id="GO:0005634">
    <property type="term" value="C:nucleus"/>
    <property type="evidence" value="ECO:0007669"/>
    <property type="project" value="UniProtKB-SubCell"/>
</dbReference>
<dbReference type="STRING" id="63057.A0A2P5EDU3"/>
<dbReference type="Pfam" id="PF04844">
    <property type="entry name" value="Ovate"/>
    <property type="match status" value="1"/>
</dbReference>
<evidence type="ECO:0000259" key="7">
    <source>
        <dbReference type="PROSITE" id="PS51754"/>
    </source>
</evidence>
<reference evidence="9" key="1">
    <citation type="submission" date="2016-06" db="EMBL/GenBank/DDBJ databases">
        <title>Parallel loss of symbiosis genes in relatives of nitrogen-fixing non-legume Parasponia.</title>
        <authorList>
            <person name="Van Velzen R."/>
            <person name="Holmer R."/>
            <person name="Bu F."/>
            <person name="Rutten L."/>
            <person name="Van Zeijl A."/>
            <person name="Liu W."/>
            <person name="Santuari L."/>
            <person name="Cao Q."/>
            <person name="Sharma T."/>
            <person name="Shen D."/>
            <person name="Roswanjaya Y."/>
            <person name="Wardhani T."/>
            <person name="Kalhor M.S."/>
            <person name="Jansen J."/>
            <person name="Van den Hoogen J."/>
            <person name="Gungor B."/>
            <person name="Hartog M."/>
            <person name="Hontelez J."/>
            <person name="Verver J."/>
            <person name="Yang W.-C."/>
            <person name="Schijlen E."/>
            <person name="Repin R."/>
            <person name="Schilthuizen M."/>
            <person name="Schranz E."/>
            <person name="Heidstra R."/>
            <person name="Miyata K."/>
            <person name="Fedorova E."/>
            <person name="Kohlen W."/>
            <person name="Bisseling T."/>
            <person name="Smit S."/>
            <person name="Geurts R."/>
        </authorList>
    </citation>
    <scope>NUCLEOTIDE SEQUENCE [LARGE SCALE GENOMIC DNA]</scope>
    <source>
        <strain evidence="9">cv. RG33-2</strain>
    </source>
</reference>